<dbReference type="SUPFAM" id="SSF51735">
    <property type="entry name" value="NAD(P)-binding Rossmann-fold domains"/>
    <property type="match status" value="1"/>
</dbReference>
<dbReference type="InterPro" id="IPR013021">
    <property type="entry name" value="Myo-inos-1-P_Synthase_GAPDH"/>
</dbReference>
<evidence type="ECO:0000259" key="2">
    <source>
        <dbReference type="Pfam" id="PF01658"/>
    </source>
</evidence>
<dbReference type="GO" id="GO:0008654">
    <property type="term" value="P:phospholipid biosynthetic process"/>
    <property type="evidence" value="ECO:0007669"/>
    <property type="project" value="InterPro"/>
</dbReference>
<feature type="domain" description="Myo-inositol-1-phosphate synthase GAPDH-like" evidence="2">
    <location>
        <begin position="269"/>
        <end position="373"/>
    </location>
</feature>
<dbReference type="Gene3D" id="3.30.360.10">
    <property type="entry name" value="Dihydrodipicolinate Reductase, domain 2"/>
    <property type="match status" value="1"/>
</dbReference>
<dbReference type="Pfam" id="PF01658">
    <property type="entry name" value="Inos-1-P_synth"/>
    <property type="match status" value="1"/>
</dbReference>
<name>A0A7K3M2X8_9ACTN</name>
<dbReference type="GO" id="GO:0004512">
    <property type="term" value="F:inositol-3-phosphate synthase activity"/>
    <property type="evidence" value="ECO:0007669"/>
    <property type="project" value="InterPro"/>
</dbReference>
<evidence type="ECO:0000313" key="3">
    <source>
        <dbReference type="EMBL" id="NDL57661.1"/>
    </source>
</evidence>
<dbReference type="Pfam" id="PF07994">
    <property type="entry name" value="NAD_binding_5"/>
    <property type="match status" value="1"/>
</dbReference>
<proteinExistence type="inferred from homology"/>
<comment type="caution">
    <text evidence="3">The sequence shown here is derived from an EMBL/GenBank/DDBJ whole genome shotgun (WGS) entry which is preliminary data.</text>
</comment>
<evidence type="ECO:0000313" key="4">
    <source>
        <dbReference type="Proteomes" id="UP000460435"/>
    </source>
</evidence>
<dbReference type="InterPro" id="IPR002587">
    <property type="entry name" value="Myo-inos-1-P_Synthase"/>
</dbReference>
<protein>
    <submittedName>
        <fullName evidence="3">Myo-inositol-1-phosphate synthase</fullName>
    </submittedName>
</protein>
<comment type="similarity">
    <text evidence="1">Belongs to the myo-inositol 1-phosphate synthase family.</text>
</comment>
<reference evidence="3 4" key="1">
    <citation type="submission" date="2019-11" db="EMBL/GenBank/DDBJ databases">
        <authorList>
            <person name="Li X.-J."/>
            <person name="Feng X.-M."/>
        </authorList>
    </citation>
    <scope>NUCLEOTIDE SEQUENCE [LARGE SCALE GENOMIC DNA]</scope>
    <source>
        <strain evidence="3 4">XMNu-373</strain>
    </source>
</reference>
<dbReference type="GO" id="GO:0006021">
    <property type="term" value="P:inositol biosynthetic process"/>
    <property type="evidence" value="ECO:0007669"/>
    <property type="project" value="InterPro"/>
</dbReference>
<dbReference type="PANTHER" id="PTHR11510">
    <property type="entry name" value="MYO-INOSITOL-1 PHOSPHATE SYNTHASE"/>
    <property type="match status" value="1"/>
</dbReference>
<gene>
    <name evidence="3" type="ORF">F7O44_11310</name>
</gene>
<evidence type="ECO:0000256" key="1">
    <source>
        <dbReference type="ARBA" id="ARBA00010813"/>
    </source>
</evidence>
<dbReference type="Gene3D" id="3.40.50.720">
    <property type="entry name" value="NAD(P)-binding Rossmann-like Domain"/>
    <property type="match status" value="1"/>
</dbReference>
<sequence length="438" mass="45842">MFATNGQHGRNSVITFSAAGPLSKLLSVTHQTQPPCGRLPATPPVARRGGTVSDSVGIWFIGARGSVATTTTVGSLAIASGLGPRTGLVSELPPVAQAQLPSLGRLVIGGHEVAGGCLTKRAETLAAAGVLPSDLVTALADELASVDERIRPGVHHHDTDQRSTAQRIEADLRRFREEHDLGRVIVVDVSSTEPPTASTPALDELARLEAALDAGEAPLPISSLYAYAAFRAGCPFVAFTPSPGPRLAALAELAAETALPWAGSDGKTGETLVKTALAPLFAMRALKVRSWSSLNLLGGGDGQTLADPANAVSKTVTKAQGLEAILGHQVDGPLHIDYVEDLGDWKTAWDMVSFEGFLGTRMSLQFTWSGCDSALAAPLILDLVRLMSRAHEVGERGPIPALGFFFKDPAASDVHVLGEQWNALVDWCARLGAAGKTR</sequence>
<dbReference type="PIRSF" id="PIRSF015578">
    <property type="entry name" value="Myoinos-ppht_syn"/>
    <property type="match status" value="1"/>
</dbReference>
<dbReference type="SUPFAM" id="SSF55347">
    <property type="entry name" value="Glyceraldehyde-3-phosphate dehydrogenase-like, C-terminal domain"/>
    <property type="match status" value="1"/>
</dbReference>
<keyword evidence="4" id="KW-1185">Reference proteome</keyword>
<dbReference type="EMBL" id="WLZY01000003">
    <property type="protein sequence ID" value="NDL57661.1"/>
    <property type="molecule type" value="Genomic_DNA"/>
</dbReference>
<dbReference type="AlphaFoldDB" id="A0A7K3M2X8"/>
<organism evidence="3 4">
    <name type="scientific">Phytoactinopolyspora mesophila</name>
    <dbReference type="NCBI Taxonomy" id="2650750"/>
    <lineage>
        <taxon>Bacteria</taxon>
        <taxon>Bacillati</taxon>
        <taxon>Actinomycetota</taxon>
        <taxon>Actinomycetes</taxon>
        <taxon>Jiangellales</taxon>
        <taxon>Jiangellaceae</taxon>
        <taxon>Phytoactinopolyspora</taxon>
    </lineage>
</organism>
<dbReference type="Proteomes" id="UP000460435">
    <property type="component" value="Unassembled WGS sequence"/>
</dbReference>
<dbReference type="InterPro" id="IPR036291">
    <property type="entry name" value="NAD(P)-bd_dom_sf"/>
</dbReference>
<accession>A0A7K3M2X8</accession>